<reference evidence="1 2" key="1">
    <citation type="submission" date="2016-10" db="EMBL/GenBank/DDBJ databases">
        <authorList>
            <person name="de Groot N.N."/>
        </authorList>
    </citation>
    <scope>NUCLEOTIDE SEQUENCE [LARGE SCALE GENOMIC DNA]</scope>
    <source>
        <strain evidence="1 2">DSM 12992</strain>
    </source>
</reference>
<dbReference type="RefSeq" id="WP_090087529.1">
    <property type="nucleotide sequence ID" value="NZ_FOMG01000001.1"/>
</dbReference>
<evidence type="ECO:0000313" key="1">
    <source>
        <dbReference type="EMBL" id="SFC16112.1"/>
    </source>
</evidence>
<dbReference type="STRING" id="119641.SAMN05421842_10190"/>
<gene>
    <name evidence="1" type="ORF">SAMN05421842_10190</name>
</gene>
<dbReference type="EMBL" id="FOMG01000001">
    <property type="protein sequence ID" value="SFC16112.1"/>
    <property type="molecule type" value="Genomic_DNA"/>
</dbReference>
<accession>A0A1I1GXV7</accession>
<dbReference type="OrthoDB" id="423921at2"/>
<dbReference type="Proteomes" id="UP000199263">
    <property type="component" value="Unassembled WGS sequence"/>
</dbReference>
<evidence type="ECO:0000313" key="2">
    <source>
        <dbReference type="Proteomes" id="UP000199263"/>
    </source>
</evidence>
<organism evidence="1 2">
    <name type="scientific">Clostridium uliginosum</name>
    <dbReference type="NCBI Taxonomy" id="119641"/>
    <lineage>
        <taxon>Bacteria</taxon>
        <taxon>Bacillati</taxon>
        <taxon>Bacillota</taxon>
        <taxon>Clostridia</taxon>
        <taxon>Eubacteriales</taxon>
        <taxon>Clostridiaceae</taxon>
        <taxon>Clostridium</taxon>
    </lineage>
</organism>
<keyword evidence="2" id="KW-1185">Reference proteome</keyword>
<proteinExistence type="predicted"/>
<name>A0A1I1GXV7_9CLOT</name>
<protein>
    <submittedName>
        <fullName evidence="1">Uncharacterized protein</fullName>
    </submittedName>
</protein>
<sequence length="65" mass="7920">MKLKAQKLTEKQAKQISTWKYEGEYEIYNLPAWDDMVKEQYSLCDELKRERFIAYLNEENKNVNI</sequence>
<dbReference type="AlphaFoldDB" id="A0A1I1GXV7"/>